<dbReference type="Pfam" id="PF13503">
    <property type="entry name" value="DUF4123"/>
    <property type="match status" value="1"/>
</dbReference>
<dbReference type="AlphaFoldDB" id="A0A7V8UH13"/>
<dbReference type="InterPro" id="IPR025391">
    <property type="entry name" value="DUF4123"/>
</dbReference>
<reference evidence="2 3" key="1">
    <citation type="submission" date="2019-06" db="EMBL/GenBank/DDBJ databases">
        <title>Analysis of the biodiversity of Brassica napus bacterial endophytes for the selection of potential efficient biofertilizers for rapeseed crops.</title>
        <authorList>
            <person name="Jimenez-Gomez A."/>
            <person name="Saati-Santamaria Z."/>
            <person name="Menendez E."/>
            <person name="Rivas R."/>
            <person name="Mateos P.F."/>
            <person name="Velazquez E."/>
            <person name="Garcia-Fraile P."/>
        </authorList>
    </citation>
    <scope>NUCLEOTIDE SEQUENCE [LARGE SCALE GENOMIC DNA]</scope>
    <source>
        <strain evidence="2 3">CDVBN10</strain>
    </source>
</reference>
<proteinExistence type="predicted"/>
<feature type="domain" description="DUF4123" evidence="1">
    <location>
        <begin position="26"/>
        <end position="141"/>
    </location>
</feature>
<dbReference type="Proteomes" id="UP000572407">
    <property type="component" value="Unassembled WGS sequence"/>
</dbReference>
<dbReference type="RefSeq" id="WP_181290702.1">
    <property type="nucleotide sequence ID" value="NZ_VDLV01000064.1"/>
</dbReference>
<organism evidence="2 3">
    <name type="scientific">Pseudomonas brassicacearum subsp. neoaurantiaca</name>
    <dbReference type="NCBI Taxonomy" id="494916"/>
    <lineage>
        <taxon>Bacteria</taxon>
        <taxon>Pseudomonadati</taxon>
        <taxon>Pseudomonadota</taxon>
        <taxon>Gammaproteobacteria</taxon>
        <taxon>Pseudomonadales</taxon>
        <taxon>Pseudomonadaceae</taxon>
        <taxon>Pseudomonas</taxon>
    </lineage>
</organism>
<name>A0A7V8UH13_9PSED</name>
<sequence>MATPTFIPLDPRTWLAQQPLQENEHLYLIISAASEADALQALRTSVPLHPLQPVWSDTPYATWQAVMPYVTELDPGSAFLSWIAETDSLDWGWLAVSRCDPKEVLAHLRSLTQVKMPDSSEVFFRFWDGRFIHPILEHLGEAAGDMLPVFERYLINGKCLENPARKVPAVKDWPWWEVPKELSDALAEQNPSARVDGLMQWLEEERLDLYSAWPTDNLRLKVSRCVSRAKVQETLQATLLNELILEQC</sequence>
<evidence type="ECO:0000313" key="3">
    <source>
        <dbReference type="Proteomes" id="UP000572407"/>
    </source>
</evidence>
<protein>
    <submittedName>
        <fullName evidence="2">DUF4123 domain-containing protein</fullName>
    </submittedName>
</protein>
<evidence type="ECO:0000259" key="1">
    <source>
        <dbReference type="Pfam" id="PF13503"/>
    </source>
</evidence>
<evidence type="ECO:0000313" key="2">
    <source>
        <dbReference type="EMBL" id="MBA1381432.1"/>
    </source>
</evidence>
<dbReference type="EMBL" id="VDLV01000064">
    <property type="protein sequence ID" value="MBA1381432.1"/>
    <property type="molecule type" value="Genomic_DNA"/>
</dbReference>
<accession>A0A7V8UH13</accession>
<gene>
    <name evidence="2" type="ORF">FHK92_27200</name>
</gene>
<comment type="caution">
    <text evidence="2">The sequence shown here is derived from an EMBL/GenBank/DDBJ whole genome shotgun (WGS) entry which is preliminary data.</text>
</comment>